<reference evidence="1" key="1">
    <citation type="submission" date="2021-03" db="EMBL/GenBank/DDBJ databases">
        <authorList>
            <consortium name="DOE Joint Genome Institute"/>
            <person name="Ahrendt S."/>
            <person name="Looney B.P."/>
            <person name="Miyauchi S."/>
            <person name="Morin E."/>
            <person name="Drula E."/>
            <person name="Courty P.E."/>
            <person name="Chicoki N."/>
            <person name="Fauchery L."/>
            <person name="Kohler A."/>
            <person name="Kuo A."/>
            <person name="Labutti K."/>
            <person name="Pangilinan J."/>
            <person name="Lipzen A."/>
            <person name="Riley R."/>
            <person name="Andreopoulos W."/>
            <person name="He G."/>
            <person name="Johnson J."/>
            <person name="Barry K.W."/>
            <person name="Grigoriev I.V."/>
            <person name="Nagy L."/>
            <person name="Hibbett D."/>
            <person name="Henrissat B."/>
            <person name="Matheny P.B."/>
            <person name="Labbe J."/>
            <person name="Martin F."/>
        </authorList>
    </citation>
    <scope>NUCLEOTIDE SEQUENCE</scope>
    <source>
        <strain evidence="1">HHB10654</strain>
    </source>
</reference>
<keyword evidence="2" id="KW-1185">Reference proteome</keyword>
<sequence length="86" mass="10467">MQRRADRREALGLMYLKPARYEEFAKDKERQSFSDTFNRQCRATIFRWLIGRVRWQAGRRKLCRLLRRKSITILEGGPLRREPRVT</sequence>
<name>A0ACB8SF94_9AGAM</name>
<comment type="caution">
    <text evidence="1">The sequence shown here is derived from an EMBL/GenBank/DDBJ whole genome shotgun (WGS) entry which is preliminary data.</text>
</comment>
<protein>
    <submittedName>
        <fullName evidence="1">Uncharacterized protein</fullName>
    </submittedName>
</protein>
<gene>
    <name evidence="1" type="ORF">BV25DRAFT_352939</name>
</gene>
<proteinExistence type="predicted"/>
<evidence type="ECO:0000313" key="2">
    <source>
        <dbReference type="Proteomes" id="UP000814140"/>
    </source>
</evidence>
<evidence type="ECO:0000313" key="1">
    <source>
        <dbReference type="EMBL" id="KAI0054918.1"/>
    </source>
</evidence>
<organism evidence="1 2">
    <name type="scientific">Artomyces pyxidatus</name>
    <dbReference type="NCBI Taxonomy" id="48021"/>
    <lineage>
        <taxon>Eukaryota</taxon>
        <taxon>Fungi</taxon>
        <taxon>Dikarya</taxon>
        <taxon>Basidiomycota</taxon>
        <taxon>Agaricomycotina</taxon>
        <taxon>Agaricomycetes</taxon>
        <taxon>Russulales</taxon>
        <taxon>Auriscalpiaceae</taxon>
        <taxon>Artomyces</taxon>
    </lineage>
</organism>
<dbReference type="EMBL" id="MU277330">
    <property type="protein sequence ID" value="KAI0054918.1"/>
    <property type="molecule type" value="Genomic_DNA"/>
</dbReference>
<dbReference type="Proteomes" id="UP000814140">
    <property type="component" value="Unassembled WGS sequence"/>
</dbReference>
<reference evidence="1" key="2">
    <citation type="journal article" date="2022" name="New Phytol.">
        <title>Evolutionary transition to the ectomycorrhizal habit in the genomes of a hyperdiverse lineage of mushroom-forming fungi.</title>
        <authorList>
            <person name="Looney B."/>
            <person name="Miyauchi S."/>
            <person name="Morin E."/>
            <person name="Drula E."/>
            <person name="Courty P.E."/>
            <person name="Kohler A."/>
            <person name="Kuo A."/>
            <person name="LaButti K."/>
            <person name="Pangilinan J."/>
            <person name="Lipzen A."/>
            <person name="Riley R."/>
            <person name="Andreopoulos W."/>
            <person name="He G."/>
            <person name="Johnson J."/>
            <person name="Nolan M."/>
            <person name="Tritt A."/>
            <person name="Barry K.W."/>
            <person name="Grigoriev I.V."/>
            <person name="Nagy L.G."/>
            <person name="Hibbett D."/>
            <person name="Henrissat B."/>
            <person name="Matheny P.B."/>
            <person name="Labbe J."/>
            <person name="Martin F.M."/>
        </authorList>
    </citation>
    <scope>NUCLEOTIDE SEQUENCE</scope>
    <source>
        <strain evidence="1">HHB10654</strain>
    </source>
</reference>
<accession>A0ACB8SF94</accession>